<evidence type="ECO:0000256" key="1">
    <source>
        <dbReference type="ARBA" id="ARBA00008834"/>
    </source>
</evidence>
<dbReference type="PANTHER" id="PTHR31736:SF19">
    <property type="entry name" value="PECTIN LYASE SUPERFAMILY PROTEIN-RELATED"/>
    <property type="match status" value="1"/>
</dbReference>
<organism evidence="8">
    <name type="scientific">Lotharella globosa</name>
    <dbReference type="NCBI Taxonomy" id="91324"/>
    <lineage>
        <taxon>Eukaryota</taxon>
        <taxon>Sar</taxon>
        <taxon>Rhizaria</taxon>
        <taxon>Cercozoa</taxon>
        <taxon>Chlorarachniophyceae</taxon>
        <taxon>Lotharella</taxon>
    </lineage>
</organism>
<dbReference type="AlphaFoldDB" id="A0A7S3Z211"/>
<comment type="similarity">
    <text evidence="1 6">Belongs to the glycosyl hydrolase 28 family.</text>
</comment>
<dbReference type="GO" id="GO:0046576">
    <property type="term" value="F:rhamnogalacturonan alpha-L-rhamnopyranosyl-(1-&gt;4)-alpha-D-galactopyranosyluronide lyase activity"/>
    <property type="evidence" value="ECO:0007669"/>
    <property type="project" value="UniProtKB-ARBA"/>
</dbReference>
<evidence type="ECO:0000256" key="4">
    <source>
        <dbReference type="ARBA" id="ARBA00023180"/>
    </source>
</evidence>
<dbReference type="PANTHER" id="PTHR31736">
    <property type="match status" value="1"/>
</dbReference>
<keyword evidence="2 6" id="KW-0378">Hydrolase</keyword>
<dbReference type="GO" id="GO:0005975">
    <property type="term" value="P:carbohydrate metabolic process"/>
    <property type="evidence" value="ECO:0007669"/>
    <property type="project" value="InterPro"/>
</dbReference>
<dbReference type="SUPFAM" id="SSF51126">
    <property type="entry name" value="Pectin lyase-like"/>
    <property type="match status" value="1"/>
</dbReference>
<evidence type="ECO:0000256" key="3">
    <source>
        <dbReference type="ARBA" id="ARBA00023157"/>
    </source>
</evidence>
<reference evidence="8" key="1">
    <citation type="submission" date="2021-01" db="EMBL/GenBank/DDBJ databases">
        <authorList>
            <person name="Corre E."/>
            <person name="Pelletier E."/>
            <person name="Niang G."/>
            <person name="Scheremetjew M."/>
            <person name="Finn R."/>
            <person name="Kale V."/>
            <person name="Holt S."/>
            <person name="Cochrane G."/>
            <person name="Meng A."/>
            <person name="Brown T."/>
            <person name="Cohen L."/>
        </authorList>
    </citation>
    <scope>NUCLEOTIDE SEQUENCE</scope>
    <source>
        <strain evidence="8">CCCM811</strain>
    </source>
</reference>
<dbReference type="InterPro" id="IPR012334">
    <property type="entry name" value="Pectin_lyas_fold"/>
</dbReference>
<evidence type="ECO:0000313" key="8">
    <source>
        <dbReference type="EMBL" id="CAE0669364.1"/>
    </source>
</evidence>
<evidence type="ECO:0000256" key="7">
    <source>
        <dbReference type="SAM" id="SignalP"/>
    </source>
</evidence>
<sequence>MSVPLSLAALLLLLLARTTSAIGTSAASSSPSPSPSTSTSTTSISIEDFGAVAGDASRALENSEALAAGAARAAELGVPLVVPAAKKFFVFGTYISEVENLVLSIDGIIEGVPDFEKWPITEACHGHYCPMLGFYKCRNVTVTSSAPSWDAGGIIDGRGYEWWWSEILQTLPCQRPKIMHWKYTTGIVIEKLHLRNSPFWNIDLDDVSNVVVRHVQVETDLDSQRKMMRKHGRTSHIKDLLSLDRTPDAALKAKLDQSQSTVNWRDWLARTLIDLHVPTFPLNTDGIDVKGTNIHIHDCKIRNFDDIVVPKPCDTNCKLGNCTQDILVENIEAQGVGLSIGSVSPSPRHNCVKNVTFRNIKLSYPAKGVYIKSDPGDRGSGEISSIRFENINIFRPLWWSVWIGPQQQHQPGWNWTEHEECALDFPLGSSKGHCMAQKLVGFG</sequence>
<dbReference type="Pfam" id="PF00295">
    <property type="entry name" value="Glyco_hydro_28"/>
    <property type="match status" value="1"/>
</dbReference>
<evidence type="ECO:0000256" key="6">
    <source>
        <dbReference type="RuleBase" id="RU361169"/>
    </source>
</evidence>
<proteinExistence type="inferred from homology"/>
<evidence type="ECO:0000256" key="2">
    <source>
        <dbReference type="ARBA" id="ARBA00022801"/>
    </source>
</evidence>
<feature type="chain" id="PRO_5030555113" description="Polygalacturonase" evidence="7">
    <location>
        <begin position="22"/>
        <end position="443"/>
    </location>
</feature>
<keyword evidence="7" id="KW-0732">Signal</keyword>
<accession>A0A7S3Z211</accession>
<dbReference type="InterPro" id="IPR011050">
    <property type="entry name" value="Pectin_lyase_fold/virulence"/>
</dbReference>
<dbReference type="EMBL" id="HBIV01029379">
    <property type="protein sequence ID" value="CAE0669364.1"/>
    <property type="molecule type" value="Transcribed_RNA"/>
</dbReference>
<name>A0A7S3Z211_9EUKA</name>
<keyword evidence="5 6" id="KW-0326">Glycosidase</keyword>
<feature type="signal peptide" evidence="7">
    <location>
        <begin position="1"/>
        <end position="21"/>
    </location>
</feature>
<gene>
    <name evidence="8" type="ORF">LGLO00237_LOCUS20991</name>
</gene>
<dbReference type="GO" id="GO:0004650">
    <property type="term" value="F:polygalacturonase activity"/>
    <property type="evidence" value="ECO:0007669"/>
    <property type="project" value="InterPro"/>
</dbReference>
<protein>
    <recommendedName>
        <fullName evidence="9">Polygalacturonase</fullName>
    </recommendedName>
</protein>
<dbReference type="InterPro" id="IPR000743">
    <property type="entry name" value="Glyco_hydro_28"/>
</dbReference>
<dbReference type="Gene3D" id="2.160.20.10">
    <property type="entry name" value="Single-stranded right-handed beta-helix, Pectin lyase-like"/>
    <property type="match status" value="1"/>
</dbReference>
<keyword evidence="4" id="KW-0325">Glycoprotein</keyword>
<keyword evidence="3" id="KW-1015">Disulfide bond</keyword>
<evidence type="ECO:0008006" key="9">
    <source>
        <dbReference type="Google" id="ProtNLM"/>
    </source>
</evidence>
<evidence type="ECO:0000256" key="5">
    <source>
        <dbReference type="ARBA" id="ARBA00023295"/>
    </source>
</evidence>